<dbReference type="InterPro" id="IPR029044">
    <property type="entry name" value="Nucleotide-diphossugar_trans"/>
</dbReference>
<dbReference type="InterPro" id="IPR002495">
    <property type="entry name" value="Glyco_trans_8"/>
</dbReference>
<dbReference type="InterPro" id="IPR050748">
    <property type="entry name" value="Glycosyltrans_8_dom-fam"/>
</dbReference>
<keyword evidence="7" id="KW-1185">Reference proteome</keyword>
<dbReference type="PANTHER" id="PTHR13778">
    <property type="entry name" value="GLYCOSYLTRANSFERASE 8 DOMAIN-CONTAINING PROTEIN"/>
    <property type="match status" value="1"/>
</dbReference>
<keyword evidence="5" id="KW-0472">Membrane</keyword>
<keyword evidence="2" id="KW-0328">Glycosyltransferase</keyword>
<comment type="similarity">
    <text evidence="1">Belongs to the glycosyltransferase 8 family.</text>
</comment>
<evidence type="ECO:0000313" key="6">
    <source>
        <dbReference type="EMBL" id="CEL98561.1"/>
    </source>
</evidence>
<dbReference type="GO" id="GO:0046872">
    <property type="term" value="F:metal ion binding"/>
    <property type="evidence" value="ECO:0007669"/>
    <property type="project" value="UniProtKB-KW"/>
</dbReference>
<name>A0A0G4EN66_VITBC</name>
<keyword evidence="5" id="KW-0812">Transmembrane</keyword>
<evidence type="ECO:0000256" key="4">
    <source>
        <dbReference type="ARBA" id="ARBA00022723"/>
    </source>
</evidence>
<proteinExistence type="inferred from homology"/>
<dbReference type="Proteomes" id="UP000041254">
    <property type="component" value="Unassembled WGS sequence"/>
</dbReference>
<dbReference type="Gene3D" id="3.90.550.10">
    <property type="entry name" value="Spore Coat Polysaccharide Biosynthesis Protein SpsA, Chain A"/>
    <property type="match status" value="1"/>
</dbReference>
<sequence>MAGSISGCPADRRVWVATGADSLQVEGAVALVHSLFSSSRDVGCLSVRVHTEPDLVDRIQPALNHAATSAAANGTSRADGLDVLAVGISPDEVPLARGRPPQVVFNFLRFYLGDLLPEADKVLWTDADTLVQRDVGELYHSSLVDDGDTGIAAVPRGPAFSLSKLLPPQLYSRLAASVPTFDDVQMFNAGVSLLNTQYWRKLQLRQEAEGLIGLLRSANAATFRGMSTVESSQLPLNLLFRQRRVEPIDDTWNVSFFEWPPTLMDVLLMRRTKDHWAVLREAALIHWNGEVNKKPWLVVETDIAMADTHRMTKLRQMQELWCPHYPPCLSTSPPPPSLAKQWPCPLVCRAHLDKDQPPLTRSSFVSVPASFLPLLMLVVLVLMAVRPLVRLGRVLMVVTPLKGGRRRAAAPTE</sequence>
<dbReference type="VEuPathDB" id="CryptoDB:Vbra_7947"/>
<evidence type="ECO:0008006" key="8">
    <source>
        <dbReference type="Google" id="ProtNLM"/>
    </source>
</evidence>
<dbReference type="PANTHER" id="PTHR13778:SF47">
    <property type="entry name" value="LIPOPOLYSACCHARIDE 1,3-GALACTOSYLTRANSFERASE"/>
    <property type="match status" value="1"/>
</dbReference>
<dbReference type="GO" id="GO:0016757">
    <property type="term" value="F:glycosyltransferase activity"/>
    <property type="evidence" value="ECO:0007669"/>
    <property type="project" value="UniProtKB-KW"/>
</dbReference>
<dbReference type="GO" id="GO:0005794">
    <property type="term" value="C:Golgi apparatus"/>
    <property type="evidence" value="ECO:0007669"/>
    <property type="project" value="TreeGrafter"/>
</dbReference>
<keyword evidence="3" id="KW-0808">Transferase</keyword>
<protein>
    <recommendedName>
        <fullName evidence="8">Glycosyltransferase family 8 protein</fullName>
    </recommendedName>
</protein>
<evidence type="ECO:0000313" key="7">
    <source>
        <dbReference type="Proteomes" id="UP000041254"/>
    </source>
</evidence>
<organism evidence="6 7">
    <name type="scientific">Vitrella brassicaformis (strain CCMP3155)</name>
    <dbReference type="NCBI Taxonomy" id="1169540"/>
    <lineage>
        <taxon>Eukaryota</taxon>
        <taxon>Sar</taxon>
        <taxon>Alveolata</taxon>
        <taxon>Colpodellida</taxon>
        <taxon>Vitrellaceae</taxon>
        <taxon>Vitrella</taxon>
    </lineage>
</organism>
<dbReference type="PhylomeDB" id="A0A0G4EN66"/>
<evidence type="ECO:0000256" key="5">
    <source>
        <dbReference type="SAM" id="Phobius"/>
    </source>
</evidence>
<dbReference type="EMBL" id="CDMY01000273">
    <property type="protein sequence ID" value="CEL98561.1"/>
    <property type="molecule type" value="Genomic_DNA"/>
</dbReference>
<reference evidence="6 7" key="1">
    <citation type="submission" date="2014-11" db="EMBL/GenBank/DDBJ databases">
        <authorList>
            <person name="Zhu J."/>
            <person name="Qi W."/>
            <person name="Song R."/>
        </authorList>
    </citation>
    <scope>NUCLEOTIDE SEQUENCE [LARGE SCALE GENOMIC DNA]</scope>
</reference>
<dbReference type="AlphaFoldDB" id="A0A0G4EN66"/>
<evidence type="ECO:0000256" key="2">
    <source>
        <dbReference type="ARBA" id="ARBA00022676"/>
    </source>
</evidence>
<feature type="transmembrane region" description="Helical" evidence="5">
    <location>
        <begin position="364"/>
        <end position="385"/>
    </location>
</feature>
<dbReference type="SUPFAM" id="SSF53448">
    <property type="entry name" value="Nucleotide-diphospho-sugar transferases"/>
    <property type="match status" value="1"/>
</dbReference>
<dbReference type="Pfam" id="PF01501">
    <property type="entry name" value="Glyco_transf_8"/>
    <property type="match status" value="1"/>
</dbReference>
<gene>
    <name evidence="6" type="ORF">Vbra_7947</name>
</gene>
<evidence type="ECO:0000256" key="1">
    <source>
        <dbReference type="ARBA" id="ARBA00006351"/>
    </source>
</evidence>
<keyword evidence="5" id="KW-1133">Transmembrane helix</keyword>
<keyword evidence="4" id="KW-0479">Metal-binding</keyword>
<dbReference type="InParanoid" id="A0A0G4EN66"/>
<dbReference type="OrthoDB" id="411524at2759"/>
<accession>A0A0G4EN66</accession>
<evidence type="ECO:0000256" key="3">
    <source>
        <dbReference type="ARBA" id="ARBA00022679"/>
    </source>
</evidence>